<protein>
    <submittedName>
        <fullName evidence="4">F420-dependent glucose-6-phosphate dehydrogenase</fullName>
    </submittedName>
</protein>
<dbReference type="PANTHER" id="PTHR30137:SF8">
    <property type="entry name" value="BLR5498 PROTEIN"/>
    <property type="match status" value="1"/>
</dbReference>
<dbReference type="SUPFAM" id="SSF51679">
    <property type="entry name" value="Bacterial luciferase-like"/>
    <property type="match status" value="1"/>
</dbReference>
<organism evidence="4 5">
    <name type="scientific">Clavibacter michiganensis</name>
    <dbReference type="NCBI Taxonomy" id="28447"/>
    <lineage>
        <taxon>Bacteria</taxon>
        <taxon>Bacillati</taxon>
        <taxon>Actinomycetota</taxon>
        <taxon>Actinomycetes</taxon>
        <taxon>Micrococcales</taxon>
        <taxon>Microbacteriaceae</taxon>
        <taxon>Clavibacter</taxon>
    </lineage>
</organism>
<dbReference type="GO" id="GO:0004497">
    <property type="term" value="F:monooxygenase activity"/>
    <property type="evidence" value="ECO:0007669"/>
    <property type="project" value="UniProtKB-KW"/>
</dbReference>
<sequence length="385" mass="42143">MHATEATTGAAPGRPAIVDPTRFEIGLDSFGELATDGDRVLGDAETVRLLVEEAQLAEAVGLDVFSVGEHYRQGNVDSATPVLLAAAAQATSTIRLGTSVTVLSTQDPVRLYQEFATVDAISGGRTQLVLGRASATESFPLFGYDIAQYEELFEEKLELFVRLMREERVTWSGRHRPPLDDVRLQPRMPAGGIPAWIGIGGSPDSVVRAGRYGLPLMMAIIGGRPERFAGHAALYLRALAQAGHAELPIGQHSLGLVADTDEEARELYWRYWEPVVTRMSEERGFYAPTRERYTEETVTGSLFVGSPDTVARRIAWIARENHLSRFDLKYDLLHMPRQARERSIRLLGEEVAPRVRELLAADPGGARLAGRPPARITADGGPVHA</sequence>
<dbReference type="AlphaFoldDB" id="A0A251XPA2"/>
<evidence type="ECO:0000259" key="3">
    <source>
        <dbReference type="Pfam" id="PF00296"/>
    </source>
</evidence>
<evidence type="ECO:0000313" key="4">
    <source>
        <dbReference type="EMBL" id="OUE07347.1"/>
    </source>
</evidence>
<keyword evidence="2" id="KW-0503">Monooxygenase</keyword>
<proteinExistence type="predicted"/>
<dbReference type="GO" id="GO:0005829">
    <property type="term" value="C:cytosol"/>
    <property type="evidence" value="ECO:0007669"/>
    <property type="project" value="TreeGrafter"/>
</dbReference>
<dbReference type="PANTHER" id="PTHR30137">
    <property type="entry name" value="LUCIFERASE-LIKE MONOOXYGENASE"/>
    <property type="match status" value="1"/>
</dbReference>
<feature type="domain" description="Luciferase-like" evidence="3">
    <location>
        <begin position="44"/>
        <end position="315"/>
    </location>
</feature>
<dbReference type="InterPro" id="IPR050766">
    <property type="entry name" value="Bact_Lucif_Oxidored"/>
</dbReference>
<name>A0A251XPA2_9MICO</name>
<dbReference type="InterPro" id="IPR036661">
    <property type="entry name" value="Luciferase-like_sf"/>
</dbReference>
<dbReference type="Pfam" id="PF00296">
    <property type="entry name" value="Bac_luciferase"/>
    <property type="match status" value="1"/>
</dbReference>
<reference evidence="4 5" key="1">
    <citation type="submission" date="2016-08" db="EMBL/GenBank/DDBJ databases">
        <title>Genome sequence of Clavibacter michiganensis spp. strain CASJ009.</title>
        <authorList>
            <person name="Thapa S.P."/>
            <person name="Coaker G."/>
        </authorList>
    </citation>
    <scope>NUCLEOTIDE SEQUENCE [LARGE SCALE GENOMIC DNA]</scope>
    <source>
        <strain evidence="4">CASJ009</strain>
    </source>
</reference>
<gene>
    <name evidence="4" type="primary">fgd</name>
    <name evidence="4" type="ORF">CMsap09_00265</name>
</gene>
<dbReference type="CDD" id="cd00347">
    <property type="entry name" value="Flavin_utilizing_monoxygenases"/>
    <property type="match status" value="1"/>
</dbReference>
<dbReference type="Proteomes" id="UP000195106">
    <property type="component" value="Unassembled WGS sequence"/>
</dbReference>
<dbReference type="InterPro" id="IPR011251">
    <property type="entry name" value="Luciferase-like_dom"/>
</dbReference>
<evidence type="ECO:0000256" key="1">
    <source>
        <dbReference type="ARBA" id="ARBA00023002"/>
    </source>
</evidence>
<evidence type="ECO:0000256" key="2">
    <source>
        <dbReference type="ARBA" id="ARBA00023033"/>
    </source>
</evidence>
<keyword evidence="1" id="KW-0560">Oxidoreductase</keyword>
<accession>A0A251XPA2</accession>
<evidence type="ECO:0000313" key="5">
    <source>
        <dbReference type="Proteomes" id="UP000195106"/>
    </source>
</evidence>
<dbReference type="EMBL" id="MDHJ01000001">
    <property type="protein sequence ID" value="OUE07347.1"/>
    <property type="molecule type" value="Genomic_DNA"/>
</dbReference>
<dbReference type="GO" id="GO:0016705">
    <property type="term" value="F:oxidoreductase activity, acting on paired donors, with incorporation or reduction of molecular oxygen"/>
    <property type="evidence" value="ECO:0007669"/>
    <property type="project" value="InterPro"/>
</dbReference>
<dbReference type="Gene3D" id="3.20.20.30">
    <property type="entry name" value="Luciferase-like domain"/>
    <property type="match status" value="1"/>
</dbReference>
<comment type="caution">
    <text evidence="4">The sequence shown here is derived from an EMBL/GenBank/DDBJ whole genome shotgun (WGS) entry which is preliminary data.</text>
</comment>